<dbReference type="PROSITE" id="PS50222">
    <property type="entry name" value="EF_HAND_2"/>
    <property type="match status" value="1"/>
</dbReference>
<dbReference type="SUPFAM" id="SSF47473">
    <property type="entry name" value="EF-hand"/>
    <property type="match status" value="1"/>
</dbReference>
<dbReference type="GO" id="GO:0005509">
    <property type="term" value="F:calcium ion binding"/>
    <property type="evidence" value="ECO:0007669"/>
    <property type="project" value="InterPro"/>
</dbReference>
<sequence length="109" mass="12915">MDKQRMLPKNRKFGSSHWKKRKGRYRSMQMSPILEEELFPSEILKKIQDFFQECDENKKGVITRVDMQKLKEEDLPWSTEELELVFDGLDSDGQGYLTIQEFIAGLSMH</sequence>
<accession>A0AA97JBH3</accession>
<dbReference type="Pfam" id="PF13499">
    <property type="entry name" value="EF-hand_7"/>
    <property type="match status" value="1"/>
</dbReference>
<dbReference type="KEGG" id="emc:129329792"/>
<dbReference type="InterPro" id="IPR002048">
    <property type="entry name" value="EF_hand_dom"/>
</dbReference>
<organism evidence="3 4">
    <name type="scientific">Eublepharis macularius</name>
    <name type="common">Leopard gecko</name>
    <name type="synonym">Cyrtodactylus macularius</name>
    <dbReference type="NCBI Taxonomy" id="481883"/>
    <lineage>
        <taxon>Eukaryota</taxon>
        <taxon>Metazoa</taxon>
        <taxon>Chordata</taxon>
        <taxon>Craniata</taxon>
        <taxon>Vertebrata</taxon>
        <taxon>Euteleostomi</taxon>
        <taxon>Lepidosauria</taxon>
        <taxon>Squamata</taxon>
        <taxon>Bifurcata</taxon>
        <taxon>Gekkota</taxon>
        <taxon>Eublepharidae</taxon>
        <taxon>Eublepharinae</taxon>
        <taxon>Eublepharis</taxon>
    </lineage>
</organism>
<name>A0AA97JBH3_EUBMA</name>
<evidence type="ECO:0000313" key="4">
    <source>
        <dbReference type="RefSeq" id="XP_054835405.1"/>
    </source>
</evidence>
<feature type="domain" description="EF-hand" evidence="2">
    <location>
        <begin position="77"/>
        <end position="109"/>
    </location>
</feature>
<dbReference type="InterPro" id="IPR011992">
    <property type="entry name" value="EF-hand-dom_pair"/>
</dbReference>
<protein>
    <submittedName>
        <fullName evidence="4">EF-hand calcium-binding domain-containing protein 4A-like</fullName>
    </submittedName>
</protein>
<dbReference type="Gene3D" id="1.10.238.10">
    <property type="entry name" value="EF-hand"/>
    <property type="match status" value="1"/>
</dbReference>
<reference evidence="4" key="1">
    <citation type="submission" date="2025-08" db="UniProtKB">
        <authorList>
            <consortium name="RefSeq"/>
        </authorList>
    </citation>
    <scope>IDENTIFICATION</scope>
    <source>
        <tissue evidence="4">Blood</tissue>
    </source>
</reference>
<feature type="region of interest" description="Disordered" evidence="1">
    <location>
        <begin position="1"/>
        <end position="20"/>
    </location>
</feature>
<keyword evidence="3" id="KW-1185">Reference proteome</keyword>
<dbReference type="SMART" id="SM00054">
    <property type="entry name" value="EFh"/>
    <property type="match status" value="2"/>
</dbReference>
<evidence type="ECO:0000313" key="3">
    <source>
        <dbReference type="Proteomes" id="UP001190640"/>
    </source>
</evidence>
<evidence type="ECO:0000256" key="1">
    <source>
        <dbReference type="SAM" id="MobiDB-lite"/>
    </source>
</evidence>
<dbReference type="GeneID" id="129329792"/>
<dbReference type="AlphaFoldDB" id="A0AA97JBH3"/>
<evidence type="ECO:0000259" key="2">
    <source>
        <dbReference type="PROSITE" id="PS50222"/>
    </source>
</evidence>
<dbReference type="RefSeq" id="XP_054835405.1">
    <property type="nucleotide sequence ID" value="XM_054979430.1"/>
</dbReference>
<dbReference type="Proteomes" id="UP001190640">
    <property type="component" value="Chromosome 5"/>
</dbReference>
<proteinExistence type="predicted"/>
<gene>
    <name evidence="4" type="primary">LOC129329792</name>
</gene>